<comment type="similarity">
    <text evidence="1">Belongs to the prefoldin subunit alpha family.</text>
</comment>
<comment type="subcellular location">
    <subcellularLocation>
        <location evidence="7">Cytoplasm</location>
    </subcellularLocation>
</comment>
<protein>
    <recommendedName>
        <fullName evidence="5 7">Prefoldin subunit alpha</fullName>
    </recommendedName>
    <alternativeName>
        <fullName evidence="6 7">GimC subunit alpha</fullName>
    </alternativeName>
</protein>
<evidence type="ECO:0000313" key="10">
    <source>
        <dbReference type="Proteomes" id="UP000030624"/>
    </source>
</evidence>
<dbReference type="InterPro" id="IPR011599">
    <property type="entry name" value="PFD_alpha_archaea"/>
</dbReference>
<proteinExistence type="inferred from homology"/>
<dbReference type="PANTHER" id="PTHR12674">
    <property type="entry name" value="PREFOLDIN SUBUNIT 5"/>
    <property type="match status" value="1"/>
</dbReference>
<dbReference type="Proteomes" id="UP000030624">
    <property type="component" value="Chromosome"/>
</dbReference>
<dbReference type="Gene3D" id="1.10.287.370">
    <property type="match status" value="1"/>
</dbReference>
<evidence type="ECO:0000256" key="4">
    <source>
        <dbReference type="ARBA" id="ARBA00025077"/>
    </source>
</evidence>
<dbReference type="GO" id="GO:0051082">
    <property type="term" value="F:unfolded protein binding"/>
    <property type="evidence" value="ECO:0007669"/>
    <property type="project" value="UniProtKB-UniRule"/>
</dbReference>
<feature type="coiled-coil region" evidence="8">
    <location>
        <begin position="14"/>
        <end position="51"/>
    </location>
</feature>
<evidence type="ECO:0000256" key="7">
    <source>
        <dbReference type="HAMAP-Rule" id="MF_00308"/>
    </source>
</evidence>
<dbReference type="PANTHER" id="PTHR12674:SF2">
    <property type="entry name" value="PREFOLDIN SUBUNIT 5"/>
    <property type="match status" value="1"/>
</dbReference>
<sequence>MTAENAIQERLIFLEELRREAEGIQARIVEIQLMKEELKRTLESLEFFEKAEGDVEALLNLGGGVFAYVDVKNSRKMLVDVGAGIVVEKEIKEAIETLNRKKESVEETEKRLKELLEQIAKQMEKIQKEIAEIARTEKQE</sequence>
<dbReference type="SUPFAM" id="SSF46579">
    <property type="entry name" value="Prefoldin"/>
    <property type="match status" value="1"/>
</dbReference>
<comment type="function">
    <text evidence="4 7">Molecular chaperone capable of stabilizing a range of proteins. Seems to fulfill an ATP-independent, HSP70-like function in archaeal de novo protein folding.</text>
</comment>
<evidence type="ECO:0000256" key="1">
    <source>
        <dbReference type="ARBA" id="ARBA00010048"/>
    </source>
</evidence>
<gene>
    <name evidence="7" type="primary">pfdA</name>
    <name evidence="9" type="ORF">GACE_1563</name>
</gene>
<dbReference type="CDD" id="cd23160">
    <property type="entry name" value="Prefoldin_alpha_GimC"/>
    <property type="match status" value="1"/>
</dbReference>
<dbReference type="InterPro" id="IPR004127">
    <property type="entry name" value="Prefoldin_subunit_alpha"/>
</dbReference>
<feature type="coiled-coil region" evidence="8">
    <location>
        <begin position="88"/>
        <end position="139"/>
    </location>
</feature>
<dbReference type="KEGG" id="gac:GACE_1563"/>
<keyword evidence="3 7" id="KW-0143">Chaperone</keyword>
<dbReference type="HOGENOM" id="CLU_091867_1_4_2"/>
<evidence type="ECO:0000256" key="6">
    <source>
        <dbReference type="ARBA" id="ARBA00044231"/>
    </source>
</evidence>
<keyword evidence="8" id="KW-0175">Coiled coil</keyword>
<dbReference type="InterPro" id="IPR009053">
    <property type="entry name" value="Prefoldin"/>
</dbReference>
<dbReference type="HAMAP" id="MF_00308">
    <property type="entry name" value="PfdA"/>
    <property type="match status" value="1"/>
</dbReference>
<dbReference type="STRING" id="565033.GACE_1563"/>
<dbReference type="GO" id="GO:0016272">
    <property type="term" value="C:prefoldin complex"/>
    <property type="evidence" value="ECO:0007669"/>
    <property type="project" value="UniProtKB-UniRule"/>
</dbReference>
<dbReference type="EMBL" id="CP009552">
    <property type="protein sequence ID" value="AIY90598.1"/>
    <property type="molecule type" value="Genomic_DNA"/>
</dbReference>
<keyword evidence="7" id="KW-0963">Cytoplasm</keyword>
<dbReference type="RefSeq" id="WP_048092463.1">
    <property type="nucleotide sequence ID" value="NZ_CP009552.1"/>
</dbReference>
<comment type="similarity">
    <text evidence="7">Belongs to the prefoldin alpha subunit family.</text>
</comment>
<accession>A0A0A7GFG5</accession>
<dbReference type="NCBIfam" id="TIGR00293">
    <property type="entry name" value="prefoldin subunit alpha"/>
    <property type="match status" value="1"/>
</dbReference>
<dbReference type="GO" id="GO:0005737">
    <property type="term" value="C:cytoplasm"/>
    <property type="evidence" value="ECO:0007669"/>
    <property type="project" value="UniProtKB-SubCell"/>
</dbReference>
<dbReference type="GeneID" id="24798144"/>
<evidence type="ECO:0000256" key="8">
    <source>
        <dbReference type="SAM" id="Coils"/>
    </source>
</evidence>
<dbReference type="Pfam" id="PF02996">
    <property type="entry name" value="Prefoldin"/>
    <property type="match status" value="1"/>
</dbReference>
<reference evidence="9 10" key="1">
    <citation type="journal article" date="2015" name="Appl. Environ. Microbiol.">
        <title>The Geoglobus acetivorans genome: Fe(III) reduction, acetate utilization, autotrophic growth, and degradation of aromatic compounds in a hyperthermophilic archaeon.</title>
        <authorList>
            <person name="Mardanov A.V."/>
            <person name="Slododkina G.B."/>
            <person name="Slobodkin A.I."/>
            <person name="Beletsky A.V."/>
            <person name="Gavrilov S.N."/>
            <person name="Kublanov I.V."/>
            <person name="Bonch-Osmolovskaya E.A."/>
            <person name="Skryabin K.G."/>
            <person name="Ravin N.V."/>
        </authorList>
    </citation>
    <scope>NUCLEOTIDE SEQUENCE [LARGE SCALE GENOMIC DNA]</scope>
    <source>
        <strain evidence="9 10">SBH6</strain>
    </source>
</reference>
<organism evidence="9 10">
    <name type="scientific">Geoglobus acetivorans</name>
    <dbReference type="NCBI Taxonomy" id="565033"/>
    <lineage>
        <taxon>Archaea</taxon>
        <taxon>Methanobacteriati</taxon>
        <taxon>Methanobacteriota</taxon>
        <taxon>Archaeoglobi</taxon>
        <taxon>Archaeoglobales</taxon>
        <taxon>Archaeoglobaceae</taxon>
        <taxon>Geoglobus</taxon>
    </lineage>
</organism>
<comment type="subunit">
    <text evidence="2 7">Heterohexamer of two alpha and four beta subunits.</text>
</comment>
<evidence type="ECO:0000313" key="9">
    <source>
        <dbReference type="EMBL" id="AIY90598.1"/>
    </source>
</evidence>
<evidence type="ECO:0000256" key="3">
    <source>
        <dbReference type="ARBA" id="ARBA00023186"/>
    </source>
</evidence>
<dbReference type="GO" id="GO:0006457">
    <property type="term" value="P:protein folding"/>
    <property type="evidence" value="ECO:0007669"/>
    <property type="project" value="UniProtKB-UniRule"/>
</dbReference>
<dbReference type="eggNOG" id="arCOG01341">
    <property type="taxonomic scope" value="Archaea"/>
</dbReference>
<name>A0A0A7GFG5_GEOAI</name>
<evidence type="ECO:0000256" key="5">
    <source>
        <dbReference type="ARBA" id="ARBA00044156"/>
    </source>
</evidence>
<evidence type="ECO:0000256" key="2">
    <source>
        <dbReference type="ARBA" id="ARBA00011716"/>
    </source>
</evidence>
<dbReference type="AlphaFoldDB" id="A0A0A7GFG5"/>